<comment type="caution">
    <text evidence="1">The sequence shown here is derived from an EMBL/GenBank/DDBJ whole genome shotgun (WGS) entry which is preliminary data.</text>
</comment>
<evidence type="ECO:0000313" key="2">
    <source>
        <dbReference type="Proteomes" id="UP001314229"/>
    </source>
</evidence>
<organism evidence="1 2">
    <name type="scientific">Scomber scombrus</name>
    <name type="common">Atlantic mackerel</name>
    <name type="synonym">Scomber vernalis</name>
    <dbReference type="NCBI Taxonomy" id="13677"/>
    <lineage>
        <taxon>Eukaryota</taxon>
        <taxon>Metazoa</taxon>
        <taxon>Chordata</taxon>
        <taxon>Craniata</taxon>
        <taxon>Vertebrata</taxon>
        <taxon>Euteleostomi</taxon>
        <taxon>Actinopterygii</taxon>
        <taxon>Neopterygii</taxon>
        <taxon>Teleostei</taxon>
        <taxon>Neoteleostei</taxon>
        <taxon>Acanthomorphata</taxon>
        <taxon>Pelagiaria</taxon>
        <taxon>Scombriformes</taxon>
        <taxon>Scombridae</taxon>
        <taxon>Scomber</taxon>
    </lineage>
</organism>
<dbReference type="Proteomes" id="UP001314229">
    <property type="component" value="Unassembled WGS sequence"/>
</dbReference>
<name>A0AAV1MTY8_SCOSC</name>
<protein>
    <submittedName>
        <fullName evidence="1">General transcription factor II-I repeat domain-containing protein 2-like, partial</fullName>
    </submittedName>
</protein>
<reference evidence="1 2" key="1">
    <citation type="submission" date="2024-01" db="EMBL/GenBank/DDBJ databases">
        <authorList>
            <person name="Alioto T."/>
            <person name="Alioto T."/>
            <person name="Gomez Garrido J."/>
        </authorList>
    </citation>
    <scope>NUCLEOTIDE SEQUENCE [LARGE SCALE GENOMIC DNA]</scope>
</reference>
<dbReference type="EMBL" id="CAWUFR010000003">
    <property type="protein sequence ID" value="CAK6950174.1"/>
    <property type="molecule type" value="Genomic_DNA"/>
</dbReference>
<accession>A0AAV1MTY8</accession>
<proteinExistence type="predicted"/>
<gene>
    <name evidence="1" type="ORF">FSCOSCO3_A022676</name>
</gene>
<keyword evidence="2" id="KW-1185">Reference proteome</keyword>
<dbReference type="AlphaFoldDB" id="A0AAV1MTY8"/>
<sequence length="161" mass="18716">MADTLTTQPLRWIMEKAIGFVVNALCILTETQRLGSLADRLFDYFSTKERVFDLLPLKTTTRGVGIYNTVKDNFVEKKITVENLVIYLKVMTSDQIMTPVVKIINSFQAKAKQQRSFKLLLKEYSVEYEDPLRYTESRLSWNQRRIPPCCVILSGYLILCY</sequence>
<evidence type="ECO:0000313" key="1">
    <source>
        <dbReference type="EMBL" id="CAK6950174.1"/>
    </source>
</evidence>